<evidence type="ECO:0000313" key="4">
    <source>
        <dbReference type="EMBL" id="KND03176.1"/>
    </source>
</evidence>
<evidence type="ECO:0000256" key="1">
    <source>
        <dbReference type="ARBA" id="ARBA00004496"/>
    </source>
</evidence>
<dbReference type="PANTHER" id="PTHR21331:SF2">
    <property type="entry name" value="BRCA1-ASSOCIATED ATM ACTIVATOR 1"/>
    <property type="match status" value="1"/>
</dbReference>
<keyword evidence="5" id="KW-1185">Reference proteome</keyword>
<dbReference type="GO" id="GO:0006974">
    <property type="term" value="P:DNA damage response"/>
    <property type="evidence" value="ECO:0007669"/>
    <property type="project" value="InterPro"/>
</dbReference>
<gene>
    <name evidence="4" type="ORF">SPPG_02236</name>
</gene>
<comment type="subcellular location">
    <subcellularLocation>
        <location evidence="1">Cytoplasm</location>
    </subcellularLocation>
</comment>
<organism evidence="4 5">
    <name type="scientific">Spizellomyces punctatus (strain DAOM BR117)</name>
    <dbReference type="NCBI Taxonomy" id="645134"/>
    <lineage>
        <taxon>Eukaryota</taxon>
        <taxon>Fungi</taxon>
        <taxon>Fungi incertae sedis</taxon>
        <taxon>Chytridiomycota</taxon>
        <taxon>Chytridiomycota incertae sedis</taxon>
        <taxon>Chytridiomycetes</taxon>
        <taxon>Spizellomycetales</taxon>
        <taxon>Spizellomycetaceae</taxon>
        <taxon>Spizellomyces</taxon>
    </lineage>
</organism>
<proteinExistence type="inferred from homology"/>
<evidence type="ECO:0000256" key="3">
    <source>
        <dbReference type="ARBA" id="ARBA00061308"/>
    </source>
</evidence>
<dbReference type="GeneID" id="27685834"/>
<dbReference type="OrthoDB" id="10057956at2759"/>
<dbReference type="RefSeq" id="XP_016611215.1">
    <property type="nucleotide sequence ID" value="XM_016750527.1"/>
</dbReference>
<dbReference type="Gene3D" id="1.25.10.10">
    <property type="entry name" value="Leucine-rich Repeat Variant"/>
    <property type="match status" value="2"/>
</dbReference>
<evidence type="ECO:0000256" key="2">
    <source>
        <dbReference type="ARBA" id="ARBA00022490"/>
    </source>
</evidence>
<dbReference type="InterPro" id="IPR011989">
    <property type="entry name" value="ARM-like"/>
</dbReference>
<dbReference type="OMA" id="FLDTEWD"/>
<sequence length="807" mass="91185">MAHLYTPQEEDRLRAILTTLPKLNPSIADPARHEKLLSFLQSQVRNKDCVEWMVWKVDALDAVQNSLSHSDYRVPSLSLRFLGLLIAADPPLFNHIYANYLPTLNFLIDTLDSECPPQLLYGCLEAVRMALSSDAAAQWLLDTGRFPNILYRALTSPSLYVVTAACKLLVTIINHPDPIPKGPTPYHHLLANLIITGHLYRVLQAWLQPTAGGSEKLAAVEVVFWLCGSKSEKAYAALSDGELVKTGCGLLTDDDRIMRNRVLDALKTVFVWAPDPYRLLCGTIERAGIGASATKAFELFCQIMSGTLTSQEHLKFHHIPTLLDALEILAVLADRADDSQLREWIEEVLMTTFWRLQERADKFNDVRQLPWEKGEENFGRSIIQQIESSINSVSPHQKNIRKLSVLCSLFGALENILNSSRLVHPSNLRAITLEALSYTPYQEHNPLARAVLCSLKTILKRDNDCEWSVVVECLLSCLNNPAVRPQNIKLGLDITKWIIDDADRSKRVLSTLPTRISQTLTKLLADTRWDVRDSALEFMGSLFEWDHDSVSKPCLDFALTHHLVQLIFDGMDDVDVYVRCTCLGALRRISENPRGHVYLETHSLLHSLLTKLLTNSLQDTESLVRRASVDVVVYLITEKQADKILFQIEHSLLDAKTIRQVMEDMDAEVRALGVRLLEAIWDAGFEASPEEDDRWFFEIGGDTLCLAGVEDASRVVRKEMYRFLSKVVAMECTTDEMEETGHKRGRASRGRVEEFVKRVKRDVDMNRLGESCVAEHIYQEVLDVDESVLQEGMETGEGNNVLECYDC</sequence>
<dbReference type="Proteomes" id="UP000053201">
    <property type="component" value="Unassembled WGS sequence"/>
</dbReference>
<dbReference type="InParanoid" id="A0A0L0HP44"/>
<comment type="similarity">
    <text evidence="3">Belongs to the BRAT1 family.</text>
</comment>
<dbReference type="AlphaFoldDB" id="A0A0L0HP44"/>
<protein>
    <submittedName>
        <fullName evidence="4">Uncharacterized protein</fullName>
    </submittedName>
</protein>
<dbReference type="InterPro" id="IPR016024">
    <property type="entry name" value="ARM-type_fold"/>
</dbReference>
<evidence type="ECO:0000313" key="5">
    <source>
        <dbReference type="Proteomes" id="UP000053201"/>
    </source>
</evidence>
<dbReference type="SUPFAM" id="SSF48371">
    <property type="entry name" value="ARM repeat"/>
    <property type="match status" value="2"/>
</dbReference>
<dbReference type="VEuPathDB" id="FungiDB:SPPG_02236"/>
<name>A0A0L0HP44_SPIPD</name>
<dbReference type="InterPro" id="IPR038904">
    <property type="entry name" value="BRAT1"/>
</dbReference>
<dbReference type="eggNOG" id="ENOG502RJDH">
    <property type="taxonomic scope" value="Eukaryota"/>
</dbReference>
<dbReference type="EMBL" id="KQ257452">
    <property type="protein sequence ID" value="KND03176.1"/>
    <property type="molecule type" value="Genomic_DNA"/>
</dbReference>
<keyword evidence="2" id="KW-0963">Cytoplasm</keyword>
<accession>A0A0L0HP44</accession>
<dbReference type="GO" id="GO:0005634">
    <property type="term" value="C:nucleus"/>
    <property type="evidence" value="ECO:0007669"/>
    <property type="project" value="TreeGrafter"/>
</dbReference>
<dbReference type="PANTHER" id="PTHR21331">
    <property type="entry name" value="BRCA1-ASSOCIATED ATM ACTIVATOR 1"/>
    <property type="match status" value="1"/>
</dbReference>
<reference evidence="4 5" key="1">
    <citation type="submission" date="2009-08" db="EMBL/GenBank/DDBJ databases">
        <title>The Genome Sequence of Spizellomyces punctatus strain DAOM BR117.</title>
        <authorList>
            <consortium name="The Broad Institute Genome Sequencing Platform"/>
            <person name="Russ C."/>
            <person name="Cuomo C."/>
            <person name="Shea T."/>
            <person name="Young S.K."/>
            <person name="Zeng Q."/>
            <person name="Koehrsen M."/>
            <person name="Haas B."/>
            <person name="Borodovsky M."/>
            <person name="Guigo R."/>
            <person name="Alvarado L."/>
            <person name="Berlin A."/>
            <person name="Bochicchio J."/>
            <person name="Borenstein D."/>
            <person name="Chapman S."/>
            <person name="Chen Z."/>
            <person name="Engels R."/>
            <person name="Freedman E."/>
            <person name="Gellesch M."/>
            <person name="Goldberg J."/>
            <person name="Griggs A."/>
            <person name="Gujja S."/>
            <person name="Heiman D."/>
            <person name="Hepburn T."/>
            <person name="Howarth C."/>
            <person name="Jen D."/>
            <person name="Larson L."/>
            <person name="Lewis B."/>
            <person name="Mehta T."/>
            <person name="Park D."/>
            <person name="Pearson M."/>
            <person name="Roberts A."/>
            <person name="Saif S."/>
            <person name="Shenoy N."/>
            <person name="Sisk P."/>
            <person name="Stolte C."/>
            <person name="Sykes S."/>
            <person name="Thomson T."/>
            <person name="Walk T."/>
            <person name="White J."/>
            <person name="Yandava C."/>
            <person name="Burger G."/>
            <person name="Gray M.W."/>
            <person name="Holland P.W.H."/>
            <person name="King N."/>
            <person name="Lang F.B.F."/>
            <person name="Roger A.J."/>
            <person name="Ruiz-Trillo I."/>
            <person name="Lander E."/>
            <person name="Nusbaum C."/>
        </authorList>
    </citation>
    <scope>NUCLEOTIDE SEQUENCE [LARGE SCALE GENOMIC DNA]</scope>
    <source>
        <strain evidence="4 5">DAOM BR117</strain>
    </source>
</reference>
<dbReference type="GO" id="GO:0005737">
    <property type="term" value="C:cytoplasm"/>
    <property type="evidence" value="ECO:0007669"/>
    <property type="project" value="UniProtKB-SubCell"/>
</dbReference>